<dbReference type="RefSeq" id="WP_368504499.1">
    <property type="nucleotide sequence ID" value="NZ_CP162551.1"/>
</dbReference>
<comment type="caution">
    <text evidence="9">Lacks conserved residue(s) required for the propagation of feature annotation.</text>
</comment>
<dbReference type="HAMAP" id="MF_00211">
    <property type="entry name" value="TrpD"/>
    <property type="match status" value="1"/>
</dbReference>
<feature type="binding site" evidence="9">
    <location>
        <position position="80"/>
    </location>
    <ligand>
        <name>anthranilate</name>
        <dbReference type="ChEBI" id="CHEBI:16567"/>
        <label>1</label>
    </ligand>
</feature>
<organism evidence="12">
    <name type="scientific">Alkalihalophilus sp. As8PL</name>
    <dbReference type="NCBI Taxonomy" id="3237103"/>
    <lineage>
        <taxon>Bacteria</taxon>
        <taxon>Bacillati</taxon>
        <taxon>Bacillota</taxon>
        <taxon>Bacilli</taxon>
        <taxon>Bacillales</taxon>
        <taxon>Bacillaceae</taxon>
        <taxon>Alkalihalophilus</taxon>
    </lineage>
</organism>
<dbReference type="FunFam" id="3.40.1030.10:FF:000002">
    <property type="entry name" value="Anthranilate phosphoribosyltransferase"/>
    <property type="match status" value="1"/>
</dbReference>
<comment type="similarity">
    <text evidence="9">Belongs to the anthranilate phosphoribosyltransferase family.</text>
</comment>
<dbReference type="NCBIfam" id="TIGR01245">
    <property type="entry name" value="trpD"/>
    <property type="match status" value="1"/>
</dbReference>
<feature type="domain" description="Glycosyl transferase family 3" evidence="10">
    <location>
        <begin position="74"/>
        <end position="322"/>
    </location>
</feature>
<comment type="function">
    <text evidence="9">Catalyzes the transfer of the phosphoribosyl group of 5-phosphorylribose-1-pyrophosphate (PRPP) to anthranilate to yield N-(5'-phosphoribosyl)-anthranilate (PRA).</text>
</comment>
<feature type="binding site" evidence="9">
    <location>
        <position position="92"/>
    </location>
    <ligand>
        <name>Mg(2+)</name>
        <dbReference type="ChEBI" id="CHEBI:18420"/>
        <label>1</label>
    </ligand>
</feature>
<evidence type="ECO:0000256" key="2">
    <source>
        <dbReference type="ARBA" id="ARBA00022605"/>
    </source>
</evidence>
<feature type="binding site" evidence="9">
    <location>
        <position position="226"/>
    </location>
    <ligand>
        <name>Mg(2+)</name>
        <dbReference type="ChEBI" id="CHEBI:18420"/>
        <label>2</label>
    </ligand>
</feature>
<dbReference type="PANTHER" id="PTHR43285">
    <property type="entry name" value="ANTHRANILATE PHOSPHORIBOSYLTRANSFERASE"/>
    <property type="match status" value="1"/>
</dbReference>
<keyword evidence="4 9" id="KW-0808">Transferase</keyword>
<sequence length="341" mass="36842">MFKQLLRTCMEGATLTESEAQFVMDQIMEGKATPSQIASLLTVLRFRGETVEEMVGFARSMRSHSLSIPHELTGVVDTCGTGGDDLGTFNISTATALVLSSMGVPVAKHGNRAVSSKSGSADVLEALDIDIQSTPELAAESLKTRQLCFLFAPLYHQSMKHAVAPRKEIGFRTIFNLLGPITNPARAQHQLIGVYNEDFAMKMAHTLSNLGTKHTVFATGGEGLDECSITTETTLIDVKGNSINKMKITPEEVGLLRGKLEDIQVQHATESAEVIEQVLKGEANASAQGIVTLNAAVALYAADRVMTIKEGVMMVKKAIDSGIVYEKVTLLRADRRHSQHA</sequence>
<keyword evidence="5 9" id="KW-0822">Tryptophan biosynthesis</keyword>
<dbReference type="PANTHER" id="PTHR43285:SF2">
    <property type="entry name" value="ANTHRANILATE PHOSPHORIBOSYLTRANSFERASE"/>
    <property type="match status" value="1"/>
</dbReference>
<evidence type="ECO:0000256" key="4">
    <source>
        <dbReference type="ARBA" id="ARBA00022679"/>
    </source>
</evidence>
<evidence type="ECO:0000256" key="7">
    <source>
        <dbReference type="ARBA" id="ARBA00052328"/>
    </source>
</evidence>
<dbReference type="InterPro" id="IPR035902">
    <property type="entry name" value="Nuc_phospho_transferase"/>
</dbReference>
<dbReference type="Gene3D" id="3.40.1030.10">
    <property type="entry name" value="Nucleoside phosphorylase/phosphoribosyltransferase catalytic domain"/>
    <property type="match status" value="1"/>
</dbReference>
<feature type="binding site" evidence="9">
    <location>
        <begin position="83"/>
        <end position="84"/>
    </location>
    <ligand>
        <name>5-phospho-alpha-D-ribose 1-diphosphate</name>
        <dbReference type="ChEBI" id="CHEBI:58017"/>
    </ligand>
</feature>
<dbReference type="SUPFAM" id="SSF47648">
    <property type="entry name" value="Nucleoside phosphorylase/phosphoribosyltransferase N-terminal domain"/>
    <property type="match status" value="1"/>
</dbReference>
<dbReference type="GO" id="GO:0000287">
    <property type="term" value="F:magnesium ion binding"/>
    <property type="evidence" value="ECO:0007669"/>
    <property type="project" value="UniProtKB-UniRule"/>
</dbReference>
<keyword evidence="9" id="KW-0460">Magnesium</keyword>
<evidence type="ECO:0000313" key="12">
    <source>
        <dbReference type="EMBL" id="XDI37125.1"/>
    </source>
</evidence>
<dbReference type="AlphaFoldDB" id="A0AB39BUE9"/>
<keyword evidence="3 9" id="KW-0328">Glycosyltransferase</keyword>
<comment type="pathway">
    <text evidence="1 9">Amino-acid biosynthesis; L-tryptophan biosynthesis; L-tryptophan from chorismate: step 2/5.</text>
</comment>
<feature type="binding site" evidence="9">
    <location>
        <position position="120"/>
    </location>
    <ligand>
        <name>5-phospho-alpha-D-ribose 1-diphosphate</name>
        <dbReference type="ChEBI" id="CHEBI:58017"/>
    </ligand>
</feature>
<evidence type="ECO:0000256" key="5">
    <source>
        <dbReference type="ARBA" id="ARBA00022822"/>
    </source>
</evidence>
<feature type="binding site" evidence="9">
    <location>
        <position position="111"/>
    </location>
    <ligand>
        <name>anthranilate</name>
        <dbReference type="ChEBI" id="CHEBI:16567"/>
        <label>1</label>
    </ligand>
</feature>
<dbReference type="InterPro" id="IPR005940">
    <property type="entry name" value="Anthranilate_Pribosyl_Tfrase"/>
</dbReference>
<dbReference type="GO" id="GO:0000162">
    <property type="term" value="P:L-tryptophan biosynthetic process"/>
    <property type="evidence" value="ECO:0007669"/>
    <property type="project" value="UniProtKB-UniRule"/>
</dbReference>
<keyword evidence="6 9" id="KW-0057">Aromatic amino acid biosynthesis</keyword>
<comment type="subunit">
    <text evidence="9">Homodimer.</text>
</comment>
<dbReference type="InterPro" id="IPR000312">
    <property type="entry name" value="Glycosyl_Trfase_fam3"/>
</dbReference>
<dbReference type="InterPro" id="IPR036320">
    <property type="entry name" value="Glycosyl_Trfase_fam3_N_dom_sf"/>
</dbReference>
<evidence type="ECO:0000256" key="1">
    <source>
        <dbReference type="ARBA" id="ARBA00004907"/>
    </source>
</evidence>
<dbReference type="Pfam" id="PF02885">
    <property type="entry name" value="Glycos_trans_3N"/>
    <property type="match status" value="1"/>
</dbReference>
<feature type="binding site" evidence="9">
    <location>
        <position position="88"/>
    </location>
    <ligand>
        <name>5-phospho-alpha-D-ribose 1-diphosphate</name>
        <dbReference type="ChEBI" id="CHEBI:58017"/>
    </ligand>
</feature>
<proteinExistence type="inferred from homology"/>
<accession>A0AB39BUE9</accession>
<evidence type="ECO:0000256" key="8">
    <source>
        <dbReference type="ARBA" id="ARBA00061188"/>
    </source>
</evidence>
<evidence type="ECO:0000259" key="11">
    <source>
        <dbReference type="Pfam" id="PF02885"/>
    </source>
</evidence>
<feature type="binding site" evidence="9">
    <location>
        <position position="226"/>
    </location>
    <ligand>
        <name>Mg(2+)</name>
        <dbReference type="ChEBI" id="CHEBI:18420"/>
        <label>1</label>
    </ligand>
</feature>
<feature type="binding site" evidence="9">
    <location>
        <position position="225"/>
    </location>
    <ligand>
        <name>Mg(2+)</name>
        <dbReference type="ChEBI" id="CHEBI:18420"/>
        <label>2</label>
    </ligand>
</feature>
<evidence type="ECO:0000256" key="3">
    <source>
        <dbReference type="ARBA" id="ARBA00022676"/>
    </source>
</evidence>
<dbReference type="Pfam" id="PF00591">
    <property type="entry name" value="Glycos_transf_3"/>
    <property type="match status" value="1"/>
</dbReference>
<keyword evidence="2 9" id="KW-0028">Amino-acid biosynthesis</keyword>
<dbReference type="EMBL" id="CP162551">
    <property type="protein sequence ID" value="XDI37125.1"/>
    <property type="molecule type" value="Genomic_DNA"/>
</dbReference>
<feature type="binding site" evidence="9">
    <location>
        <begin position="90"/>
        <end position="93"/>
    </location>
    <ligand>
        <name>5-phospho-alpha-D-ribose 1-diphosphate</name>
        <dbReference type="ChEBI" id="CHEBI:58017"/>
    </ligand>
</feature>
<evidence type="ECO:0000256" key="9">
    <source>
        <dbReference type="HAMAP-Rule" id="MF_00211"/>
    </source>
</evidence>
<comment type="similarity">
    <text evidence="8">In the C-terminal section; belongs to the anthranilate phosphoribosyltransferase family.</text>
</comment>
<dbReference type="EC" id="2.4.2.18" evidence="9"/>
<name>A0AB39BUE9_9BACI</name>
<dbReference type="SUPFAM" id="SSF52418">
    <property type="entry name" value="Nucleoside phosphorylase/phosphoribosyltransferase catalytic domain"/>
    <property type="match status" value="1"/>
</dbReference>
<comment type="catalytic activity">
    <reaction evidence="7 9">
        <text>N-(5-phospho-beta-D-ribosyl)anthranilate + diphosphate = 5-phospho-alpha-D-ribose 1-diphosphate + anthranilate</text>
        <dbReference type="Rhea" id="RHEA:11768"/>
        <dbReference type="ChEBI" id="CHEBI:16567"/>
        <dbReference type="ChEBI" id="CHEBI:18277"/>
        <dbReference type="ChEBI" id="CHEBI:33019"/>
        <dbReference type="ChEBI" id="CHEBI:58017"/>
        <dbReference type="EC" id="2.4.2.18"/>
    </reaction>
</comment>
<keyword evidence="9" id="KW-0479">Metal-binding</keyword>
<feature type="binding site" evidence="9">
    <location>
        <begin position="108"/>
        <end position="116"/>
    </location>
    <ligand>
        <name>5-phospho-alpha-D-ribose 1-diphosphate</name>
        <dbReference type="ChEBI" id="CHEBI:58017"/>
    </ligand>
</feature>
<reference evidence="12" key="1">
    <citation type="submission" date="2024-07" db="EMBL/GenBank/DDBJ databases">
        <title>Identification and characteristics of an arsenic-resistant bacterial isolate, which belongs to a novel species.</title>
        <authorList>
            <person name="Juszczyk A."/>
            <person name="Kowalczyk A."/>
            <person name="Was K."/>
            <person name="Kosowicz W."/>
            <person name="Budzyn A."/>
            <person name="Latowski D."/>
        </authorList>
    </citation>
    <scope>NUCLEOTIDE SEQUENCE</scope>
    <source>
        <strain evidence="12">As8PL</strain>
    </source>
</reference>
<protein>
    <recommendedName>
        <fullName evidence="9">Anthranilate phosphoribosyltransferase</fullName>
        <ecNumber evidence="9">2.4.2.18</ecNumber>
    </recommendedName>
</protein>
<feature type="binding site" evidence="9">
    <location>
        <position position="80"/>
    </location>
    <ligand>
        <name>5-phospho-alpha-D-ribose 1-diphosphate</name>
        <dbReference type="ChEBI" id="CHEBI:58017"/>
    </ligand>
</feature>
<feature type="domain" description="Glycosyl transferase family 3 N-terminal" evidence="11">
    <location>
        <begin position="3"/>
        <end position="64"/>
    </location>
</feature>
<evidence type="ECO:0000259" key="10">
    <source>
        <dbReference type="Pfam" id="PF00591"/>
    </source>
</evidence>
<dbReference type="Gene3D" id="1.20.970.10">
    <property type="entry name" value="Transferase, Pyrimidine Nucleoside Phosphorylase, Chain C"/>
    <property type="match status" value="1"/>
</dbReference>
<evidence type="ECO:0000256" key="6">
    <source>
        <dbReference type="ARBA" id="ARBA00023141"/>
    </source>
</evidence>
<dbReference type="InterPro" id="IPR017459">
    <property type="entry name" value="Glycosyl_Trfase_fam3_N_dom"/>
</dbReference>
<gene>
    <name evidence="9 12" type="primary">trpD</name>
    <name evidence="12" type="ORF">AB3N04_02080</name>
</gene>
<dbReference type="GO" id="GO:0004048">
    <property type="term" value="F:anthranilate phosphoribosyltransferase activity"/>
    <property type="evidence" value="ECO:0007669"/>
    <property type="project" value="UniProtKB-UniRule"/>
</dbReference>
<feature type="binding site" evidence="9">
    <location>
        <position position="166"/>
    </location>
    <ligand>
        <name>anthranilate</name>
        <dbReference type="ChEBI" id="CHEBI:16567"/>
        <label>2</label>
    </ligand>
</feature>
<comment type="cofactor">
    <cofactor evidence="9">
        <name>Mg(2+)</name>
        <dbReference type="ChEBI" id="CHEBI:18420"/>
    </cofactor>
    <text evidence="9">Binds 2 magnesium ions per monomer.</text>
</comment>
<dbReference type="GO" id="GO:0005829">
    <property type="term" value="C:cytosol"/>
    <property type="evidence" value="ECO:0007669"/>
    <property type="project" value="TreeGrafter"/>
</dbReference>